<dbReference type="Proteomes" id="UP001239111">
    <property type="component" value="Chromosome 1"/>
</dbReference>
<name>A0ACC2PQN3_9HYME</name>
<protein>
    <submittedName>
        <fullName evidence="1">Uncharacterized protein</fullName>
    </submittedName>
</protein>
<sequence>MMKLYKIQEGDKIYCHSCPNKGPLKESYALCDSCETTYHPSFGERAVPREDGSFTSCCPNGFISTNDEQQSNKSAISDKEEPSDNDDEVDSQNSNSSYVASKSSMARRAVLTKVASIAGQTSVSALECGRESLDHPGTGMRMLTRRGGPATVRLKCGSHWNAEATGMRKPLECGSHWNADASPWTTQAPECGCEQGGVALPPKSQGNNVSGAGPSTPERSNDRGSDSSNRSNGPHPGDRGTVLRQKLERAQDRIIRNRQERAFLHYQIASFEARLSALHDARIYYRVRFLRSDDYNEVWPEDAHYTAVDDYIDRTWADIKRQKEDCLREVERCFRVLPELQEEESRIQFDIETEELRIYWDKVAKTRPARNQEEGPAITSAIRQGFFGLKEASEPGTYRPQGDIDEVDRTSSSCHDSCCV</sequence>
<evidence type="ECO:0000313" key="2">
    <source>
        <dbReference type="Proteomes" id="UP001239111"/>
    </source>
</evidence>
<comment type="caution">
    <text evidence="1">The sequence shown here is derived from an EMBL/GenBank/DDBJ whole genome shotgun (WGS) entry which is preliminary data.</text>
</comment>
<gene>
    <name evidence="1" type="ORF">QAD02_020914</name>
</gene>
<evidence type="ECO:0000313" key="1">
    <source>
        <dbReference type="EMBL" id="KAJ8685121.1"/>
    </source>
</evidence>
<reference evidence="1" key="1">
    <citation type="submission" date="2023-04" db="EMBL/GenBank/DDBJ databases">
        <title>A chromosome-level genome assembly of the parasitoid wasp Eretmocerus hayati.</title>
        <authorList>
            <person name="Zhong Y."/>
            <person name="Liu S."/>
            <person name="Liu Y."/>
        </authorList>
    </citation>
    <scope>NUCLEOTIDE SEQUENCE</scope>
    <source>
        <strain evidence="1">ZJU_SS_LIU_2023</strain>
    </source>
</reference>
<organism evidence="1 2">
    <name type="scientific">Eretmocerus hayati</name>
    <dbReference type="NCBI Taxonomy" id="131215"/>
    <lineage>
        <taxon>Eukaryota</taxon>
        <taxon>Metazoa</taxon>
        <taxon>Ecdysozoa</taxon>
        <taxon>Arthropoda</taxon>
        <taxon>Hexapoda</taxon>
        <taxon>Insecta</taxon>
        <taxon>Pterygota</taxon>
        <taxon>Neoptera</taxon>
        <taxon>Endopterygota</taxon>
        <taxon>Hymenoptera</taxon>
        <taxon>Apocrita</taxon>
        <taxon>Proctotrupomorpha</taxon>
        <taxon>Chalcidoidea</taxon>
        <taxon>Aphelinidae</taxon>
        <taxon>Aphelininae</taxon>
        <taxon>Eretmocerus</taxon>
    </lineage>
</organism>
<dbReference type="EMBL" id="CM056741">
    <property type="protein sequence ID" value="KAJ8685121.1"/>
    <property type="molecule type" value="Genomic_DNA"/>
</dbReference>
<proteinExistence type="predicted"/>
<keyword evidence="2" id="KW-1185">Reference proteome</keyword>
<accession>A0ACC2PQN3</accession>